<name>A0A1V2A4F8_9BACI</name>
<dbReference type="EMBL" id="MSFI01000029">
    <property type="protein sequence ID" value="OMP65885.1"/>
    <property type="molecule type" value="Genomic_DNA"/>
</dbReference>
<dbReference type="Proteomes" id="UP000188613">
    <property type="component" value="Unassembled WGS sequence"/>
</dbReference>
<evidence type="ECO:0000313" key="4">
    <source>
        <dbReference type="Proteomes" id="UP000188613"/>
    </source>
</evidence>
<keyword evidence="2" id="KW-0812">Transmembrane</keyword>
<dbReference type="OrthoDB" id="2969026at2"/>
<dbReference type="STRING" id="1714355.BTO28_15125"/>
<feature type="transmembrane region" description="Helical" evidence="2">
    <location>
        <begin position="46"/>
        <end position="67"/>
    </location>
</feature>
<gene>
    <name evidence="3" type="ORF">BTO28_15125</name>
</gene>
<proteinExistence type="predicted"/>
<evidence type="ECO:0000256" key="2">
    <source>
        <dbReference type="SAM" id="Phobius"/>
    </source>
</evidence>
<feature type="region of interest" description="Disordered" evidence="1">
    <location>
        <begin position="1"/>
        <end position="21"/>
    </location>
</feature>
<evidence type="ECO:0000313" key="3">
    <source>
        <dbReference type="EMBL" id="OMP65885.1"/>
    </source>
</evidence>
<accession>A0A1V2A4F8</accession>
<dbReference type="AlphaFoldDB" id="A0A1V2A4F8"/>
<dbReference type="RefSeq" id="WP_076767780.1">
    <property type="nucleotide sequence ID" value="NZ_MSFI01000029.1"/>
</dbReference>
<comment type="caution">
    <text evidence="3">The sequence shown here is derived from an EMBL/GenBank/DDBJ whole genome shotgun (WGS) entry which is preliminary data.</text>
</comment>
<organism evidence="3 4">
    <name type="scientific">Domibacillus epiphyticus</name>
    <dbReference type="NCBI Taxonomy" id="1714355"/>
    <lineage>
        <taxon>Bacteria</taxon>
        <taxon>Bacillati</taxon>
        <taxon>Bacillota</taxon>
        <taxon>Bacilli</taxon>
        <taxon>Bacillales</taxon>
        <taxon>Bacillaceae</taxon>
        <taxon>Domibacillus</taxon>
    </lineage>
</organism>
<keyword evidence="2" id="KW-0472">Membrane</keyword>
<protein>
    <submittedName>
        <fullName evidence="3">Uncharacterized protein</fullName>
    </submittedName>
</protein>
<reference evidence="3 4" key="1">
    <citation type="submission" date="2016-12" db="EMBL/GenBank/DDBJ databases">
        <title>Domibacillus sp. SAB 38T whole genome sequencing.</title>
        <authorList>
            <person name="Verma A."/>
            <person name="Ojha A.K."/>
            <person name="Krishnamurthi S."/>
        </authorList>
    </citation>
    <scope>NUCLEOTIDE SEQUENCE [LARGE SCALE GENOMIC DNA]</scope>
    <source>
        <strain evidence="3 4">SAB 38</strain>
    </source>
</reference>
<evidence type="ECO:0000256" key="1">
    <source>
        <dbReference type="SAM" id="MobiDB-lite"/>
    </source>
</evidence>
<keyword evidence="2" id="KW-1133">Transmembrane helix</keyword>
<sequence length="94" mass="11183">MVKDPYREMAEKNKKPLTKVEEDVTETDFQTLKRPVKEKDEKKRHYPLLTVMLIFFIASPFLAVYVFKEDKTDVNQVITEKNETADENQERDTE</sequence>
<keyword evidence="4" id="KW-1185">Reference proteome</keyword>